<dbReference type="Proteomes" id="UP000078576">
    <property type="component" value="Unassembled WGS sequence"/>
</dbReference>
<dbReference type="EMBL" id="KN714738">
    <property type="protein sequence ID" value="KUI59895.1"/>
    <property type="molecule type" value="Genomic_DNA"/>
</dbReference>
<proteinExistence type="predicted"/>
<reference evidence="3" key="1">
    <citation type="submission" date="2014-12" db="EMBL/GenBank/DDBJ databases">
        <title>Genome Sequence of Valsa Canker Pathogens Uncovers a Specific Adaption of Colonization on Woody Bark.</title>
        <authorList>
            <person name="Yin Z."/>
            <person name="Liu H."/>
            <person name="Gao X."/>
            <person name="Li Z."/>
            <person name="Song N."/>
            <person name="Ke X."/>
            <person name="Dai Q."/>
            <person name="Wu Y."/>
            <person name="Sun Y."/>
            <person name="Xu J.-R."/>
            <person name="Kang Z.K."/>
            <person name="Wang L."/>
            <person name="Huang L."/>
        </authorList>
    </citation>
    <scope>NUCLEOTIDE SEQUENCE [LARGE SCALE GENOMIC DNA]</scope>
    <source>
        <strain evidence="3">SXYL134</strain>
    </source>
</reference>
<evidence type="ECO:0000313" key="2">
    <source>
        <dbReference type="EMBL" id="KUI59895.1"/>
    </source>
</evidence>
<gene>
    <name evidence="2" type="ORF">VP1G_07117</name>
</gene>
<evidence type="ECO:0000313" key="3">
    <source>
        <dbReference type="Proteomes" id="UP000078576"/>
    </source>
</evidence>
<accession>A0A194V7I4</accession>
<evidence type="ECO:0000256" key="1">
    <source>
        <dbReference type="SAM" id="MobiDB-lite"/>
    </source>
</evidence>
<keyword evidence="3" id="KW-1185">Reference proteome</keyword>
<dbReference type="OrthoDB" id="5230284at2759"/>
<name>A0A194V7I4_CYTMA</name>
<organism evidence="2 3">
    <name type="scientific">Cytospora mali</name>
    <name type="common">Apple Valsa canker fungus</name>
    <name type="synonym">Valsa mali</name>
    <dbReference type="NCBI Taxonomy" id="578113"/>
    <lineage>
        <taxon>Eukaryota</taxon>
        <taxon>Fungi</taxon>
        <taxon>Dikarya</taxon>
        <taxon>Ascomycota</taxon>
        <taxon>Pezizomycotina</taxon>
        <taxon>Sordariomycetes</taxon>
        <taxon>Sordariomycetidae</taxon>
        <taxon>Diaporthales</taxon>
        <taxon>Cytosporaceae</taxon>
        <taxon>Cytospora</taxon>
    </lineage>
</organism>
<sequence>MESHSTAGESGEASPHPEVGAEIPSPDLSIRENTSEEELQPEVLEVFSHLAMHLDIPPDEYGYRPLGTPSTLRLIKVMPDKVNGFIACRIYTFDIQKQPGIKYEALSYF</sequence>
<dbReference type="AlphaFoldDB" id="A0A194V7I4"/>
<protein>
    <submittedName>
        <fullName evidence="2">Uncharacterized protein</fullName>
    </submittedName>
</protein>
<feature type="region of interest" description="Disordered" evidence="1">
    <location>
        <begin position="1"/>
        <end position="38"/>
    </location>
</feature>